<evidence type="ECO:0000313" key="1">
    <source>
        <dbReference type="EMBL" id="ELQ33962.1"/>
    </source>
</evidence>
<proteinExistence type="predicted"/>
<dbReference type="Proteomes" id="UP000011086">
    <property type="component" value="Unassembled WGS sequence"/>
</dbReference>
<protein>
    <submittedName>
        <fullName evidence="1">Uncharacterized protein</fullName>
    </submittedName>
</protein>
<reference evidence="1" key="1">
    <citation type="journal article" date="2012" name="PLoS Genet.">
        <title>Comparative analysis of the genomes of two field isolates of the rice blast fungus Magnaporthe oryzae.</title>
        <authorList>
            <person name="Xue M."/>
            <person name="Yang J."/>
            <person name="Li Z."/>
            <person name="Hu S."/>
            <person name="Yao N."/>
            <person name="Dean R.A."/>
            <person name="Zhao W."/>
            <person name="Shen M."/>
            <person name="Zhang H."/>
            <person name="Li C."/>
            <person name="Liu L."/>
            <person name="Cao L."/>
            <person name="Xu X."/>
            <person name="Xing Y."/>
            <person name="Hsiang T."/>
            <person name="Zhang Z."/>
            <person name="Xu J.R."/>
            <person name="Peng Y.L."/>
        </authorList>
    </citation>
    <scope>NUCLEOTIDE SEQUENCE</scope>
    <source>
        <strain evidence="1">Y34</strain>
    </source>
</reference>
<sequence length="146" mass="16250">MADIHGIYFWDLSSPCEVGAIDVLSRTMYTREDAKGSADSLRLEENVDDKKSNGGMQDLRAQLTGDRKLKAHMMSLVVLVLYHALKCIHRVHQVAALVYQLWSKCSKALILSPSMSPKDFSNSFSKHTATRSKYFSALLSALLSAL</sequence>
<dbReference type="EMBL" id="JH793015">
    <property type="protein sequence ID" value="ELQ33962.1"/>
    <property type="molecule type" value="Genomic_DNA"/>
</dbReference>
<dbReference type="AlphaFoldDB" id="A0AA97PGR7"/>
<accession>A0AA97PGR7</accession>
<organism evidence="1">
    <name type="scientific">Pyricularia oryzae (strain Y34)</name>
    <name type="common">Rice blast fungus</name>
    <name type="synonym">Magnaporthe oryzae</name>
    <dbReference type="NCBI Taxonomy" id="1143189"/>
    <lineage>
        <taxon>Eukaryota</taxon>
        <taxon>Fungi</taxon>
        <taxon>Dikarya</taxon>
        <taxon>Ascomycota</taxon>
        <taxon>Pezizomycotina</taxon>
        <taxon>Sordariomycetes</taxon>
        <taxon>Sordariomycetidae</taxon>
        <taxon>Magnaporthales</taxon>
        <taxon>Pyriculariaceae</taxon>
        <taxon>Pyricularia</taxon>
    </lineage>
</organism>
<name>A0AA97PGR7_PYRO3</name>
<gene>
    <name evidence="1" type="ORF">OOU_Y34scaffold00834g3</name>
</gene>